<feature type="region of interest" description="Disordered" evidence="1">
    <location>
        <begin position="1"/>
        <end position="21"/>
    </location>
</feature>
<evidence type="ECO:0000313" key="2">
    <source>
        <dbReference type="EMBL" id="KAK0639169.1"/>
    </source>
</evidence>
<keyword evidence="3" id="KW-1185">Reference proteome</keyword>
<sequence>MGTSSQRRTGPDNDTIDNYNTLSLNETERWRIKAEQCPQYEEDNECPTSQAWAGEPQAPEAALPCPVLPFACGSRTAISRASLDRSKASRCQTAAALGYPDEAKCRSDSRRSIPQEERNNRQENPNRGRRKHMHPTNNLVDAALVEPSEWTLSQEKLPQPTSLSRDREASGCALCSVHDHRKHISALSRPSIPHLPSRFLFRSLGMDTVIRIADLTSLLFGYVLTITTVNSLHRHNPWPIDLPLMKQLPRSFTHPSPMMISLQFMSWSLIGTLHVLRSPRYWPECGLVANIISIAIGGWFGMRAMLDSLMITAFLSLLVAKAIEWAPKHRATASGREILPLFEKDCKH</sequence>
<accession>A0AA40CJ89</accession>
<organism evidence="2 3">
    <name type="scientific">Cercophora newfieldiana</name>
    <dbReference type="NCBI Taxonomy" id="92897"/>
    <lineage>
        <taxon>Eukaryota</taxon>
        <taxon>Fungi</taxon>
        <taxon>Dikarya</taxon>
        <taxon>Ascomycota</taxon>
        <taxon>Pezizomycotina</taxon>
        <taxon>Sordariomycetes</taxon>
        <taxon>Sordariomycetidae</taxon>
        <taxon>Sordariales</taxon>
        <taxon>Lasiosphaeriaceae</taxon>
        <taxon>Cercophora</taxon>
    </lineage>
</organism>
<proteinExistence type="predicted"/>
<dbReference type="AlphaFoldDB" id="A0AA40CJ89"/>
<name>A0AA40CJ89_9PEZI</name>
<feature type="compositionally biased region" description="Basic and acidic residues" evidence="1">
    <location>
        <begin position="102"/>
        <end position="126"/>
    </location>
</feature>
<reference evidence="2" key="1">
    <citation type="submission" date="2023-06" db="EMBL/GenBank/DDBJ databases">
        <title>Genome-scale phylogeny and comparative genomics of the fungal order Sordariales.</title>
        <authorList>
            <consortium name="Lawrence Berkeley National Laboratory"/>
            <person name="Hensen N."/>
            <person name="Bonometti L."/>
            <person name="Westerberg I."/>
            <person name="Brannstrom I.O."/>
            <person name="Guillou S."/>
            <person name="Cros-Aarteil S."/>
            <person name="Calhoun S."/>
            <person name="Haridas S."/>
            <person name="Kuo A."/>
            <person name="Mondo S."/>
            <person name="Pangilinan J."/>
            <person name="Riley R."/>
            <person name="Labutti K."/>
            <person name="Andreopoulos B."/>
            <person name="Lipzen A."/>
            <person name="Chen C."/>
            <person name="Yanf M."/>
            <person name="Daum C."/>
            <person name="Ng V."/>
            <person name="Clum A."/>
            <person name="Steindorff A."/>
            <person name="Ohm R."/>
            <person name="Martin F."/>
            <person name="Silar P."/>
            <person name="Natvig D."/>
            <person name="Lalanne C."/>
            <person name="Gautier V."/>
            <person name="Ament-Velasquez S.L."/>
            <person name="Kruys A."/>
            <person name="Hutchinson M.I."/>
            <person name="Powell A.J."/>
            <person name="Barry K."/>
            <person name="Miller A.N."/>
            <person name="Grigoriev I.V."/>
            <person name="Debuchy R."/>
            <person name="Gladieux P."/>
            <person name="Thoren M.H."/>
            <person name="Johannesson H."/>
        </authorList>
    </citation>
    <scope>NUCLEOTIDE SEQUENCE</scope>
    <source>
        <strain evidence="2">SMH2532-1</strain>
    </source>
</reference>
<dbReference type="EMBL" id="JAULSV010000007">
    <property type="protein sequence ID" value="KAK0639169.1"/>
    <property type="molecule type" value="Genomic_DNA"/>
</dbReference>
<gene>
    <name evidence="2" type="ORF">B0T16DRAFT_237709</name>
</gene>
<protein>
    <submittedName>
        <fullName evidence="2">Uncharacterized protein</fullName>
    </submittedName>
</protein>
<evidence type="ECO:0000256" key="1">
    <source>
        <dbReference type="SAM" id="MobiDB-lite"/>
    </source>
</evidence>
<comment type="caution">
    <text evidence="2">The sequence shown here is derived from an EMBL/GenBank/DDBJ whole genome shotgun (WGS) entry which is preliminary data.</text>
</comment>
<evidence type="ECO:0000313" key="3">
    <source>
        <dbReference type="Proteomes" id="UP001174936"/>
    </source>
</evidence>
<dbReference type="Proteomes" id="UP001174936">
    <property type="component" value="Unassembled WGS sequence"/>
</dbReference>
<feature type="region of interest" description="Disordered" evidence="1">
    <location>
        <begin position="102"/>
        <end position="136"/>
    </location>
</feature>